<dbReference type="EMBL" id="CYPW01000006">
    <property type="protein sequence ID" value="CUH51523.1"/>
    <property type="molecule type" value="Genomic_DNA"/>
</dbReference>
<evidence type="ECO:0000313" key="2">
    <source>
        <dbReference type="Proteomes" id="UP000054823"/>
    </source>
</evidence>
<reference evidence="1 2" key="1">
    <citation type="submission" date="2015-09" db="EMBL/GenBank/DDBJ databases">
        <authorList>
            <consortium name="Swine Surveillance"/>
        </authorList>
    </citation>
    <scope>NUCLEOTIDE SEQUENCE [LARGE SCALE GENOMIC DNA]</scope>
    <source>
        <strain evidence="1 2">CECT 7688</strain>
    </source>
</reference>
<name>A0A0P1END6_9RHOB</name>
<accession>A0A0P1END6</accession>
<dbReference type="STRING" id="321267.SHM7688_00960"/>
<dbReference type="AlphaFoldDB" id="A0A0P1END6"/>
<dbReference type="RefSeq" id="WP_058238817.1">
    <property type="nucleotide sequence ID" value="NZ_CYPW01000006.1"/>
</dbReference>
<dbReference type="Proteomes" id="UP000054823">
    <property type="component" value="Unassembled WGS sequence"/>
</dbReference>
<evidence type="ECO:0000313" key="1">
    <source>
        <dbReference type="EMBL" id="CUH51523.1"/>
    </source>
</evidence>
<proteinExistence type="predicted"/>
<protein>
    <submittedName>
        <fullName evidence="1">Uncharacterized protein</fullName>
    </submittedName>
</protein>
<gene>
    <name evidence="1" type="ORF">SHM7688_00960</name>
</gene>
<keyword evidence="2" id="KW-1185">Reference proteome</keyword>
<sequence>MSDKLDKAGISMELSKDVARIFWRSKFKLANPDASEDEMKAAWELEKEENRQAMRHALRVMKKKGIELQRA</sequence>
<organism evidence="1 2">
    <name type="scientific">Shimia marina</name>
    <dbReference type="NCBI Taxonomy" id="321267"/>
    <lineage>
        <taxon>Bacteria</taxon>
        <taxon>Pseudomonadati</taxon>
        <taxon>Pseudomonadota</taxon>
        <taxon>Alphaproteobacteria</taxon>
        <taxon>Rhodobacterales</taxon>
        <taxon>Roseobacteraceae</taxon>
    </lineage>
</organism>